<proteinExistence type="inferred from homology"/>
<feature type="domain" description="Glycosyltransferase 2-like" evidence="4">
    <location>
        <begin position="7"/>
        <end position="174"/>
    </location>
</feature>
<name>A0A7K0K1C1_9ACTO</name>
<dbReference type="Gene3D" id="3.90.550.10">
    <property type="entry name" value="Spore Coat Polysaccharide Biosynthesis Protein SpsA, Chain A"/>
    <property type="match status" value="1"/>
</dbReference>
<dbReference type="GO" id="GO:0004582">
    <property type="term" value="F:dolichyl-phosphate beta-D-mannosyltransferase activity"/>
    <property type="evidence" value="ECO:0007669"/>
    <property type="project" value="InterPro"/>
</dbReference>
<dbReference type="GO" id="GO:0009247">
    <property type="term" value="P:glycolipid biosynthetic process"/>
    <property type="evidence" value="ECO:0007669"/>
    <property type="project" value="TreeGrafter"/>
</dbReference>
<dbReference type="InterPro" id="IPR039528">
    <property type="entry name" value="DPM1-like"/>
</dbReference>
<comment type="similarity">
    <text evidence="1">Belongs to the glycosyltransferase 2 family.</text>
</comment>
<dbReference type="FunFam" id="3.90.550.10:FF:000122">
    <property type="entry name" value="Dolichol-phosphate mannosyltransferase subunit 1"/>
    <property type="match status" value="1"/>
</dbReference>
<protein>
    <submittedName>
        <fullName evidence="5">Polyprenol monophosphomannose synthase</fullName>
    </submittedName>
</protein>
<evidence type="ECO:0000256" key="3">
    <source>
        <dbReference type="ARBA" id="ARBA00022679"/>
    </source>
</evidence>
<dbReference type="InterPro" id="IPR029044">
    <property type="entry name" value="Nucleotide-diphossugar_trans"/>
</dbReference>
<dbReference type="GO" id="GO:0016020">
    <property type="term" value="C:membrane"/>
    <property type="evidence" value="ECO:0007669"/>
    <property type="project" value="GOC"/>
</dbReference>
<evidence type="ECO:0000313" key="5">
    <source>
        <dbReference type="EMBL" id="MST48840.1"/>
    </source>
</evidence>
<dbReference type="PANTHER" id="PTHR43398">
    <property type="entry name" value="DOLICHOL-PHOSPHATE MANNOSYLTRANSFERASE SUBUNIT 1"/>
    <property type="match status" value="1"/>
</dbReference>
<evidence type="ECO:0000256" key="2">
    <source>
        <dbReference type="ARBA" id="ARBA00022676"/>
    </source>
</evidence>
<dbReference type="SUPFAM" id="SSF53448">
    <property type="entry name" value="Nucleotide-diphospho-sugar transferases"/>
    <property type="match status" value="1"/>
</dbReference>
<reference evidence="5 6" key="1">
    <citation type="submission" date="2019-08" db="EMBL/GenBank/DDBJ databases">
        <title>In-depth cultivation of the pig gut microbiome towards novel bacterial diversity and tailored functional studies.</title>
        <authorList>
            <person name="Wylensek D."/>
            <person name="Hitch T.C.A."/>
            <person name="Clavel T."/>
        </authorList>
    </citation>
    <scope>NUCLEOTIDE SEQUENCE [LARGE SCALE GENOMIC DNA]</scope>
    <source>
        <strain evidence="5 6">RF-GAM-744-WT-7</strain>
    </source>
</reference>
<organism evidence="5 6">
    <name type="scientific">Mobiluncus porci</name>
    <dbReference type="NCBI Taxonomy" id="2652278"/>
    <lineage>
        <taxon>Bacteria</taxon>
        <taxon>Bacillati</taxon>
        <taxon>Actinomycetota</taxon>
        <taxon>Actinomycetes</taxon>
        <taxon>Actinomycetales</taxon>
        <taxon>Actinomycetaceae</taxon>
        <taxon>Mobiluncus</taxon>
    </lineage>
</organism>
<dbReference type="InterPro" id="IPR001173">
    <property type="entry name" value="Glyco_trans_2-like"/>
</dbReference>
<keyword evidence="3" id="KW-0808">Transferase</keyword>
<comment type="caution">
    <text evidence="5">The sequence shown here is derived from an EMBL/GenBank/DDBJ whole genome shotgun (WGS) entry which is preliminary data.</text>
</comment>
<evidence type="ECO:0000256" key="1">
    <source>
        <dbReference type="ARBA" id="ARBA00006739"/>
    </source>
</evidence>
<dbReference type="AlphaFoldDB" id="A0A7K0K1C1"/>
<evidence type="ECO:0000313" key="6">
    <source>
        <dbReference type="Proteomes" id="UP000442535"/>
    </source>
</evidence>
<dbReference type="Proteomes" id="UP000442535">
    <property type="component" value="Unassembled WGS sequence"/>
</dbReference>
<gene>
    <name evidence="5" type="ORF">FYJ63_00970</name>
</gene>
<keyword evidence="6" id="KW-1185">Reference proteome</keyword>
<evidence type="ECO:0000259" key="4">
    <source>
        <dbReference type="Pfam" id="PF00535"/>
    </source>
</evidence>
<keyword evidence="2" id="KW-0328">Glycosyltransferase</keyword>
<dbReference type="PANTHER" id="PTHR43398:SF1">
    <property type="entry name" value="DOLICHOL-PHOSPHATE MANNOSYLTRANSFERASE SUBUNIT 1"/>
    <property type="match status" value="1"/>
</dbReference>
<dbReference type="Pfam" id="PF00535">
    <property type="entry name" value="Glycos_transf_2"/>
    <property type="match status" value="1"/>
</dbReference>
<sequence>MTQKTLIAIPTYNESENLEYITSAVFSEAPEVEILIVDDNSPDGTGELADTLSKTNPRLHVLHRQGKEGLGPAYLAAFQWASENGYTWVGEFDADGSHRPADLPRLLHLSHGTTQPDLVIGSRWTRGGGTDGWSKRRELLSRAGSLYVNAVLGVGVADTTAGFRVYRVDFLDKLLGKTSIESKGYGFQIEMTWRTQRAGGRIKEVPITFVERRAGTSKMSGSIIKEAFIEVLKWRWRELIGR</sequence>
<dbReference type="EMBL" id="VUMY01000001">
    <property type="protein sequence ID" value="MST48840.1"/>
    <property type="molecule type" value="Genomic_DNA"/>
</dbReference>
<dbReference type="CDD" id="cd06442">
    <property type="entry name" value="DPM1_like"/>
    <property type="match status" value="1"/>
</dbReference>
<accession>A0A7K0K1C1</accession>
<dbReference type="RefSeq" id="WP_154542867.1">
    <property type="nucleotide sequence ID" value="NZ_JAQYQY010000018.1"/>
</dbReference>